<protein>
    <submittedName>
        <fullName evidence="3">Uncharacterized protein</fullName>
    </submittedName>
</protein>
<name>A0A813AEF2_9DINO</name>
<comment type="caution">
    <text evidence="3">The sequence shown here is derived from an EMBL/GenBank/DDBJ whole genome shotgun (WGS) entry which is preliminary data.</text>
</comment>
<feature type="region of interest" description="Disordered" evidence="1">
    <location>
        <begin position="213"/>
        <end position="241"/>
    </location>
</feature>
<evidence type="ECO:0000313" key="3">
    <source>
        <dbReference type="EMBL" id="CAE7862430.1"/>
    </source>
</evidence>
<keyword evidence="2" id="KW-0472">Membrane</keyword>
<evidence type="ECO:0000256" key="2">
    <source>
        <dbReference type="SAM" id="Phobius"/>
    </source>
</evidence>
<keyword evidence="4" id="KW-1185">Reference proteome</keyword>
<dbReference type="AlphaFoldDB" id="A0A813AEF2"/>
<keyword evidence="2" id="KW-0812">Transmembrane</keyword>
<evidence type="ECO:0000313" key="4">
    <source>
        <dbReference type="Proteomes" id="UP000601435"/>
    </source>
</evidence>
<dbReference type="Proteomes" id="UP000601435">
    <property type="component" value="Unassembled WGS sequence"/>
</dbReference>
<organism evidence="3 4">
    <name type="scientific">Symbiodinium necroappetens</name>
    <dbReference type="NCBI Taxonomy" id="1628268"/>
    <lineage>
        <taxon>Eukaryota</taxon>
        <taxon>Sar</taxon>
        <taxon>Alveolata</taxon>
        <taxon>Dinophyceae</taxon>
        <taxon>Suessiales</taxon>
        <taxon>Symbiodiniaceae</taxon>
        <taxon>Symbiodinium</taxon>
    </lineage>
</organism>
<accession>A0A813AEF2</accession>
<sequence>MYGCWTQMQLHRWSQTLQKTNQHLQARSEFLDYRNQTLQNESKLLDSEKQKLQHDMAEMEKQNQTLQSHHKLIDREMAEMNQTLQKKSKFLHSERQKLQNDMAEMNKDIAEIDKWNQTLQERREFLDHKEAEIGEQIEKLRQLRGQKQMPSTSNQTLGKSYQNSDPYGQKVFKEKPLRLDAILGAGFVSFCCFAGCSFVCVWCKPDKFRSSEQQEDAHSNASRVPKPSCGPDFSQVAKSCT</sequence>
<proteinExistence type="predicted"/>
<gene>
    <name evidence="3" type="ORF">SNEC2469_LOCUS27371</name>
</gene>
<feature type="transmembrane region" description="Helical" evidence="2">
    <location>
        <begin position="181"/>
        <end position="203"/>
    </location>
</feature>
<evidence type="ECO:0000256" key="1">
    <source>
        <dbReference type="SAM" id="MobiDB-lite"/>
    </source>
</evidence>
<reference evidence="3" key="1">
    <citation type="submission" date="2021-02" db="EMBL/GenBank/DDBJ databases">
        <authorList>
            <person name="Dougan E. K."/>
            <person name="Rhodes N."/>
            <person name="Thang M."/>
            <person name="Chan C."/>
        </authorList>
    </citation>
    <scope>NUCLEOTIDE SEQUENCE</scope>
</reference>
<feature type="compositionally biased region" description="Polar residues" evidence="1">
    <location>
        <begin position="148"/>
        <end position="162"/>
    </location>
</feature>
<dbReference type="EMBL" id="CAJNJA010057492">
    <property type="protein sequence ID" value="CAE7862430.1"/>
    <property type="molecule type" value="Genomic_DNA"/>
</dbReference>
<keyword evidence="2" id="KW-1133">Transmembrane helix</keyword>
<feature type="region of interest" description="Disordered" evidence="1">
    <location>
        <begin position="142"/>
        <end position="162"/>
    </location>
</feature>